<keyword evidence="3" id="KW-1185">Reference proteome</keyword>
<protein>
    <submittedName>
        <fullName evidence="2">FAD-dependent oxidoreductase</fullName>
    </submittedName>
</protein>
<dbReference type="PANTHER" id="PTHR42842">
    <property type="entry name" value="FAD/NAD(P)-BINDING OXIDOREDUCTASE"/>
    <property type="match status" value="1"/>
</dbReference>
<name>A0ABR7GDG0_9FIRM</name>
<dbReference type="PANTHER" id="PTHR42842:SF3">
    <property type="entry name" value="FAD_NAD(P)-BINDING OXIDOREDUCTASE FAMILY PROTEIN"/>
    <property type="match status" value="1"/>
</dbReference>
<dbReference type="Proteomes" id="UP000643810">
    <property type="component" value="Unassembled WGS sequence"/>
</dbReference>
<dbReference type="InterPro" id="IPR028348">
    <property type="entry name" value="FAD-binding_protein"/>
</dbReference>
<evidence type="ECO:0000313" key="3">
    <source>
        <dbReference type="Proteomes" id="UP000643810"/>
    </source>
</evidence>
<sequence>MILIRQLKVAVSEQETEGIRQAVAKKIHITVASIYEIEILKRSIDARKKPDLFYIYTVAVRLDIHQEKKLLKKCAKDTDISLYQPMTFQMPKSGEQPLSKRPVIVGMGPAGLFCGLLLARAGFSPILLERGRAVEDRQADVEKFWQTGLLDTESNVQFGEGGAGTFSDGKLNTLTKDKTGRNQFVLQTFVEFGAPRQILWDAKPHIGTDILQEVVKNMRQEIRRLGGLVYFETKFEDFEVKDGVLSALKIRQAGLNESIRLDAGVAVLALGHSARDSFQMLYEGGLSMSAKEFAVGLRIEHPQTMIQEAQYGKDAPGFLAAAPYKMATKLKNGRGVYSFCMCPGGYVVNASSMQEHLAVNGMSYSKRDSANANSAIVVSVGAGEYALDDPMGAIAYQMALEKKAYTLAKGAVPQQLYGDFCSNVKSSSYGDFASLTKGKTDFANLRELFSEEINASFVEGMTLFGHKMTGFDRKDAILSGIESRTSSPIRIHRDGSFVGSVEGIYPCGEGAGYAGGITSAAMDGMKVAEEIIKRYQVNYES</sequence>
<comment type="caution">
    <text evidence="2">The sequence shown here is derived from an EMBL/GenBank/DDBJ whole genome shotgun (WGS) entry which is preliminary data.</text>
</comment>
<organism evidence="2 3">
    <name type="scientific">Roseburia lenta</name>
    <dbReference type="NCBI Taxonomy" id="2763061"/>
    <lineage>
        <taxon>Bacteria</taxon>
        <taxon>Bacillati</taxon>
        <taxon>Bacillota</taxon>
        <taxon>Clostridia</taxon>
        <taxon>Lachnospirales</taxon>
        <taxon>Lachnospiraceae</taxon>
        <taxon>Roseburia</taxon>
    </lineage>
</organism>
<dbReference type="Pfam" id="PF21688">
    <property type="entry name" value="FAD-depend_C"/>
    <property type="match status" value="1"/>
</dbReference>
<dbReference type="PIRSF" id="PIRSF038984">
    <property type="entry name" value="FAD_binding_protein"/>
    <property type="match status" value="1"/>
</dbReference>
<dbReference type="SUPFAM" id="SSF51905">
    <property type="entry name" value="FAD/NAD(P)-binding domain"/>
    <property type="match status" value="1"/>
</dbReference>
<dbReference type="Gene3D" id="3.50.50.60">
    <property type="entry name" value="FAD/NAD(P)-binding domain"/>
    <property type="match status" value="2"/>
</dbReference>
<dbReference type="Gene3D" id="3.30.70.2700">
    <property type="match status" value="1"/>
</dbReference>
<feature type="domain" description="FAD-dependent protein C-terminal" evidence="1">
    <location>
        <begin position="292"/>
        <end position="485"/>
    </location>
</feature>
<reference evidence="2 3" key="1">
    <citation type="submission" date="2020-08" db="EMBL/GenBank/DDBJ databases">
        <title>Genome public.</title>
        <authorList>
            <person name="Liu C."/>
            <person name="Sun Q."/>
        </authorList>
    </citation>
    <scope>NUCLEOTIDE SEQUENCE [LARGE SCALE GENOMIC DNA]</scope>
    <source>
        <strain evidence="2 3">NSJ-9</strain>
    </source>
</reference>
<evidence type="ECO:0000259" key="1">
    <source>
        <dbReference type="Pfam" id="PF21688"/>
    </source>
</evidence>
<proteinExistence type="predicted"/>
<dbReference type="RefSeq" id="WP_186853591.1">
    <property type="nucleotide sequence ID" value="NZ_JACOPG010000001.1"/>
</dbReference>
<dbReference type="EMBL" id="JACOPG010000001">
    <property type="protein sequence ID" value="MBC5685128.1"/>
    <property type="molecule type" value="Genomic_DNA"/>
</dbReference>
<accession>A0ABR7GDG0</accession>
<evidence type="ECO:0000313" key="2">
    <source>
        <dbReference type="EMBL" id="MBC5685128.1"/>
    </source>
</evidence>
<dbReference type="InterPro" id="IPR049516">
    <property type="entry name" value="FAD-depend_C"/>
</dbReference>
<gene>
    <name evidence="2" type="ORF">H8R94_00635</name>
</gene>
<dbReference type="InterPro" id="IPR036188">
    <property type="entry name" value="FAD/NAD-bd_sf"/>
</dbReference>